<feature type="transmembrane region" description="Helical" evidence="1">
    <location>
        <begin position="6"/>
        <end position="29"/>
    </location>
</feature>
<sequence>MIYYLRIFRIFLMIYIRNMIANIQIILLLDSMKPYRELDERKVSIKDERKSEGNPSTKNCLTFCNEYVLKLKNKGGWYKCKIHIPLIDQRFLNSLLSIFISISIPYLHYLEENSTF</sequence>
<comment type="caution">
    <text evidence="2">The sequence shown here is derived from an EMBL/GenBank/DDBJ whole genome shotgun (WGS) entry which is preliminary data.</text>
</comment>
<gene>
    <name evidence="2" type="ORF">BpHYR1_036675</name>
</gene>
<dbReference type="EMBL" id="REGN01013585">
    <property type="protein sequence ID" value="RMZ93742.1"/>
    <property type="molecule type" value="Genomic_DNA"/>
</dbReference>
<proteinExistence type="predicted"/>
<evidence type="ECO:0000313" key="2">
    <source>
        <dbReference type="EMBL" id="RMZ93742.1"/>
    </source>
</evidence>
<keyword evidence="1" id="KW-0812">Transmembrane</keyword>
<reference evidence="2 3" key="1">
    <citation type="journal article" date="2018" name="Sci. Rep.">
        <title>Genomic signatures of local adaptation to the degree of environmental predictability in rotifers.</title>
        <authorList>
            <person name="Franch-Gras L."/>
            <person name="Hahn C."/>
            <person name="Garcia-Roger E.M."/>
            <person name="Carmona M.J."/>
            <person name="Serra M."/>
            <person name="Gomez A."/>
        </authorList>
    </citation>
    <scope>NUCLEOTIDE SEQUENCE [LARGE SCALE GENOMIC DNA]</scope>
    <source>
        <strain evidence="2">HYR1</strain>
    </source>
</reference>
<evidence type="ECO:0000256" key="1">
    <source>
        <dbReference type="SAM" id="Phobius"/>
    </source>
</evidence>
<name>A0A3M7P3V0_BRAPC</name>
<feature type="transmembrane region" description="Helical" evidence="1">
    <location>
        <begin position="91"/>
        <end position="110"/>
    </location>
</feature>
<organism evidence="2 3">
    <name type="scientific">Brachionus plicatilis</name>
    <name type="common">Marine rotifer</name>
    <name type="synonym">Brachionus muelleri</name>
    <dbReference type="NCBI Taxonomy" id="10195"/>
    <lineage>
        <taxon>Eukaryota</taxon>
        <taxon>Metazoa</taxon>
        <taxon>Spiralia</taxon>
        <taxon>Gnathifera</taxon>
        <taxon>Rotifera</taxon>
        <taxon>Eurotatoria</taxon>
        <taxon>Monogononta</taxon>
        <taxon>Pseudotrocha</taxon>
        <taxon>Ploima</taxon>
        <taxon>Brachionidae</taxon>
        <taxon>Brachionus</taxon>
    </lineage>
</organism>
<keyword evidence="1" id="KW-1133">Transmembrane helix</keyword>
<dbReference type="AlphaFoldDB" id="A0A3M7P3V0"/>
<keyword evidence="3" id="KW-1185">Reference proteome</keyword>
<accession>A0A3M7P3V0</accession>
<keyword evidence="1" id="KW-0472">Membrane</keyword>
<dbReference type="Proteomes" id="UP000276133">
    <property type="component" value="Unassembled WGS sequence"/>
</dbReference>
<evidence type="ECO:0000313" key="3">
    <source>
        <dbReference type="Proteomes" id="UP000276133"/>
    </source>
</evidence>
<protein>
    <submittedName>
        <fullName evidence="2">Uncharacterized protein</fullName>
    </submittedName>
</protein>